<dbReference type="InterPro" id="IPR037185">
    <property type="entry name" value="EmrE-like"/>
</dbReference>
<dbReference type="InterPro" id="IPR050638">
    <property type="entry name" value="AA-Vitamin_Transporters"/>
</dbReference>
<keyword evidence="5 6" id="KW-0472">Membrane</keyword>
<feature type="domain" description="EamA" evidence="7">
    <location>
        <begin position="165"/>
        <end position="299"/>
    </location>
</feature>
<feature type="domain" description="EamA" evidence="7">
    <location>
        <begin position="19"/>
        <end position="149"/>
    </location>
</feature>
<feature type="transmembrane region" description="Helical" evidence="6">
    <location>
        <begin position="131"/>
        <end position="150"/>
    </location>
</feature>
<gene>
    <name evidence="8" type="ORF">ABDB84_01345</name>
</gene>
<evidence type="ECO:0000256" key="4">
    <source>
        <dbReference type="ARBA" id="ARBA00022989"/>
    </source>
</evidence>
<dbReference type="SUPFAM" id="SSF103481">
    <property type="entry name" value="Multidrug resistance efflux transporter EmrE"/>
    <property type="match status" value="2"/>
</dbReference>
<feature type="transmembrane region" description="Helical" evidence="6">
    <location>
        <begin position="106"/>
        <end position="124"/>
    </location>
</feature>
<feature type="transmembrane region" description="Helical" evidence="6">
    <location>
        <begin position="43"/>
        <end position="64"/>
    </location>
</feature>
<dbReference type="InterPro" id="IPR000620">
    <property type="entry name" value="EamA_dom"/>
</dbReference>
<keyword evidence="9" id="KW-1185">Reference proteome</keyword>
<feature type="transmembrane region" description="Helical" evidence="6">
    <location>
        <begin position="162"/>
        <end position="182"/>
    </location>
</feature>
<feature type="transmembrane region" description="Helical" evidence="6">
    <location>
        <begin position="12"/>
        <end position="31"/>
    </location>
</feature>
<evidence type="ECO:0000313" key="9">
    <source>
        <dbReference type="Proteomes" id="UP001410394"/>
    </source>
</evidence>
<evidence type="ECO:0000256" key="6">
    <source>
        <dbReference type="SAM" id="Phobius"/>
    </source>
</evidence>
<evidence type="ECO:0000259" key="7">
    <source>
        <dbReference type="Pfam" id="PF00892"/>
    </source>
</evidence>
<feature type="transmembrane region" description="Helical" evidence="6">
    <location>
        <begin position="80"/>
        <end position="100"/>
    </location>
</feature>
<evidence type="ECO:0000256" key="1">
    <source>
        <dbReference type="ARBA" id="ARBA00004651"/>
    </source>
</evidence>
<name>A0ABU9YTR0_9RHOO</name>
<organism evidence="8 9">
    <name type="scientific">Uliginosibacterium sediminicola</name>
    <dbReference type="NCBI Taxonomy" id="2024550"/>
    <lineage>
        <taxon>Bacteria</taxon>
        <taxon>Pseudomonadati</taxon>
        <taxon>Pseudomonadota</taxon>
        <taxon>Betaproteobacteria</taxon>
        <taxon>Rhodocyclales</taxon>
        <taxon>Zoogloeaceae</taxon>
        <taxon>Uliginosibacterium</taxon>
    </lineage>
</organism>
<dbReference type="EMBL" id="JBDIVE010000001">
    <property type="protein sequence ID" value="MEN3067100.1"/>
    <property type="molecule type" value="Genomic_DNA"/>
</dbReference>
<dbReference type="PANTHER" id="PTHR32322">
    <property type="entry name" value="INNER MEMBRANE TRANSPORTER"/>
    <property type="match status" value="1"/>
</dbReference>
<keyword evidence="4 6" id="KW-1133">Transmembrane helix</keyword>
<feature type="transmembrane region" description="Helical" evidence="6">
    <location>
        <begin position="194"/>
        <end position="213"/>
    </location>
</feature>
<keyword evidence="3 6" id="KW-0812">Transmembrane</keyword>
<evidence type="ECO:0000256" key="2">
    <source>
        <dbReference type="ARBA" id="ARBA00022475"/>
    </source>
</evidence>
<sequence length="325" mass="34579">MSQSSSQTSHPGRLGATSALLFATVIFGATFPISKFILANMDALSMTLLRYGIAAPLFLLILAWREGTAALRPAGRSAQLFALGALGFGGFNLFMFYGVTMSRPEFGAIVMALQPLIAVLIGWARSGRRPAASSFIALLLALLGVVLLSTDGHIARLAEHAALLPILMMILGGACWVLYSMGMASFPGWSPLRYTALSSSGGAIFLLLAWWGAHRLGFVRLPQPADWPALAPALLFVVLVGAVLAVLSWNMGIRAVGAQNGMLFINIVPLTALTVAVLRGQHFGLWELLGAALVLLSLLCNQLANRLLDAWPWRQRAAVAASCQV</sequence>
<feature type="transmembrane region" description="Helical" evidence="6">
    <location>
        <begin position="261"/>
        <end position="278"/>
    </location>
</feature>
<dbReference type="Pfam" id="PF00892">
    <property type="entry name" value="EamA"/>
    <property type="match status" value="2"/>
</dbReference>
<comment type="caution">
    <text evidence="8">The sequence shown here is derived from an EMBL/GenBank/DDBJ whole genome shotgun (WGS) entry which is preliminary data.</text>
</comment>
<feature type="transmembrane region" description="Helical" evidence="6">
    <location>
        <begin position="284"/>
        <end position="304"/>
    </location>
</feature>
<proteinExistence type="predicted"/>
<dbReference type="RefSeq" id="WP_345917868.1">
    <property type="nucleotide sequence ID" value="NZ_JBDIVE010000001.1"/>
</dbReference>
<evidence type="ECO:0000256" key="5">
    <source>
        <dbReference type="ARBA" id="ARBA00023136"/>
    </source>
</evidence>
<dbReference type="PANTHER" id="PTHR32322:SF18">
    <property type="entry name" value="S-ADENOSYLMETHIONINE_S-ADENOSYLHOMOCYSTEINE TRANSPORTER"/>
    <property type="match status" value="1"/>
</dbReference>
<keyword evidence="2" id="KW-1003">Cell membrane</keyword>
<protein>
    <submittedName>
        <fullName evidence="8">DMT family transporter</fullName>
    </submittedName>
</protein>
<dbReference type="Proteomes" id="UP001410394">
    <property type="component" value="Unassembled WGS sequence"/>
</dbReference>
<comment type="subcellular location">
    <subcellularLocation>
        <location evidence="1">Cell membrane</location>
        <topology evidence="1">Multi-pass membrane protein</topology>
    </subcellularLocation>
</comment>
<feature type="transmembrane region" description="Helical" evidence="6">
    <location>
        <begin position="229"/>
        <end position="249"/>
    </location>
</feature>
<accession>A0ABU9YTR0</accession>
<evidence type="ECO:0000313" key="8">
    <source>
        <dbReference type="EMBL" id="MEN3067100.1"/>
    </source>
</evidence>
<reference evidence="8 9" key="1">
    <citation type="journal article" date="2018" name="Int. J. Syst. Evol. Microbiol.">
        <title>Uliginosibacterium sediminicola sp. nov., isolated from freshwater sediment.</title>
        <authorList>
            <person name="Hwang W.M."/>
            <person name="Kim S.M."/>
            <person name="Kang K."/>
            <person name="Ahn T.Y."/>
        </authorList>
    </citation>
    <scope>NUCLEOTIDE SEQUENCE [LARGE SCALE GENOMIC DNA]</scope>
    <source>
        <strain evidence="8 9">M1-21</strain>
    </source>
</reference>
<evidence type="ECO:0000256" key="3">
    <source>
        <dbReference type="ARBA" id="ARBA00022692"/>
    </source>
</evidence>